<dbReference type="EMBL" id="JAVXUP010000940">
    <property type="protein sequence ID" value="KAK3018371.1"/>
    <property type="molecule type" value="Genomic_DNA"/>
</dbReference>
<keyword evidence="2" id="KW-1185">Reference proteome</keyword>
<name>A0AA88VZI5_9ASTE</name>
<evidence type="ECO:0000313" key="2">
    <source>
        <dbReference type="Proteomes" id="UP001188597"/>
    </source>
</evidence>
<dbReference type="AlphaFoldDB" id="A0AA88VZI5"/>
<reference evidence="1" key="1">
    <citation type="submission" date="2022-12" db="EMBL/GenBank/DDBJ databases">
        <title>Draft genome assemblies for two species of Escallonia (Escalloniales).</title>
        <authorList>
            <person name="Chanderbali A."/>
            <person name="Dervinis C."/>
            <person name="Anghel I."/>
            <person name="Soltis D."/>
            <person name="Soltis P."/>
            <person name="Zapata F."/>
        </authorList>
    </citation>
    <scope>NUCLEOTIDE SEQUENCE</scope>
    <source>
        <strain evidence="1">UCBG64.0493</strain>
        <tissue evidence="1">Leaf</tissue>
    </source>
</reference>
<accession>A0AA88VZI5</accession>
<protein>
    <submittedName>
        <fullName evidence="1">Uncharacterized protein</fullName>
    </submittedName>
</protein>
<comment type="caution">
    <text evidence="1">The sequence shown here is derived from an EMBL/GenBank/DDBJ whole genome shotgun (WGS) entry which is preliminary data.</text>
</comment>
<organism evidence="1 2">
    <name type="scientific">Escallonia herrerae</name>
    <dbReference type="NCBI Taxonomy" id="1293975"/>
    <lineage>
        <taxon>Eukaryota</taxon>
        <taxon>Viridiplantae</taxon>
        <taxon>Streptophyta</taxon>
        <taxon>Embryophyta</taxon>
        <taxon>Tracheophyta</taxon>
        <taxon>Spermatophyta</taxon>
        <taxon>Magnoliopsida</taxon>
        <taxon>eudicotyledons</taxon>
        <taxon>Gunneridae</taxon>
        <taxon>Pentapetalae</taxon>
        <taxon>asterids</taxon>
        <taxon>campanulids</taxon>
        <taxon>Escalloniales</taxon>
        <taxon>Escalloniaceae</taxon>
        <taxon>Escallonia</taxon>
    </lineage>
</organism>
<gene>
    <name evidence="1" type="ORF">RJ639_003961</name>
</gene>
<evidence type="ECO:0000313" key="1">
    <source>
        <dbReference type="EMBL" id="KAK3018371.1"/>
    </source>
</evidence>
<dbReference type="Proteomes" id="UP001188597">
    <property type="component" value="Unassembled WGS sequence"/>
</dbReference>
<proteinExistence type="predicted"/>
<sequence>MRQLSPDMQQQLLRLPADLIGKLITRVAARTVRRDKLAEKAILHYYYLLLLGFNSRKECCTFIQLIQPPDSRSGSKIYQLVLQVEI</sequence>